<dbReference type="Proteomes" id="UP000503018">
    <property type="component" value="Chromosome"/>
</dbReference>
<name>A0A6M4AQM2_9SPHN</name>
<dbReference type="InterPro" id="IPR037523">
    <property type="entry name" value="VOC_core"/>
</dbReference>
<dbReference type="EMBL" id="CP053015">
    <property type="protein sequence ID" value="QJQ31333.1"/>
    <property type="molecule type" value="Genomic_DNA"/>
</dbReference>
<dbReference type="InterPro" id="IPR029068">
    <property type="entry name" value="Glyas_Bleomycin-R_OHBP_Dase"/>
</dbReference>
<evidence type="ECO:0000313" key="2">
    <source>
        <dbReference type="EMBL" id="QJQ31333.1"/>
    </source>
</evidence>
<dbReference type="KEGG" id="slan:GV829_01820"/>
<organism evidence="2 3">
    <name type="scientific">Sphingomonas lacunae</name>
    <dbReference type="NCBI Taxonomy" id="2698828"/>
    <lineage>
        <taxon>Bacteria</taxon>
        <taxon>Pseudomonadati</taxon>
        <taxon>Pseudomonadota</taxon>
        <taxon>Alphaproteobacteria</taxon>
        <taxon>Sphingomonadales</taxon>
        <taxon>Sphingomonadaceae</taxon>
        <taxon>Sphingomonas</taxon>
    </lineage>
</organism>
<dbReference type="PROSITE" id="PS51819">
    <property type="entry name" value="VOC"/>
    <property type="match status" value="1"/>
</dbReference>
<feature type="domain" description="VOC" evidence="1">
    <location>
        <begin position="5"/>
        <end position="138"/>
    </location>
</feature>
<accession>A0A6M4AQM2</accession>
<sequence length="151" mass="16332">MGLRGVNRVMIAVHDMDKAKQLYSDMLGATFVDADWTGAPFGINVSIAWDAGIELCAPMPGREKDSAVSPFLAQRGEGVMNVFFGVDDADVALARASSLGFGCVNALDYAQEEIDQHLGGRFSRYQEFTLNSSERCGFAMTLARIDDKPGT</sequence>
<gene>
    <name evidence="2" type="ORF">GV829_01820</name>
</gene>
<proteinExistence type="predicted"/>
<evidence type="ECO:0000259" key="1">
    <source>
        <dbReference type="PROSITE" id="PS51819"/>
    </source>
</evidence>
<dbReference type="SUPFAM" id="SSF54593">
    <property type="entry name" value="Glyoxalase/Bleomycin resistance protein/Dihydroxybiphenyl dioxygenase"/>
    <property type="match status" value="1"/>
</dbReference>
<dbReference type="RefSeq" id="WP_169943550.1">
    <property type="nucleotide sequence ID" value="NZ_CP053015.1"/>
</dbReference>
<dbReference type="Pfam" id="PF13669">
    <property type="entry name" value="Glyoxalase_4"/>
    <property type="match status" value="1"/>
</dbReference>
<evidence type="ECO:0000313" key="3">
    <source>
        <dbReference type="Proteomes" id="UP000503018"/>
    </source>
</evidence>
<keyword evidence="3" id="KW-1185">Reference proteome</keyword>
<protein>
    <recommendedName>
        <fullName evidence="1">VOC domain-containing protein</fullName>
    </recommendedName>
</protein>
<dbReference type="Gene3D" id="3.10.180.10">
    <property type="entry name" value="2,3-Dihydroxybiphenyl 1,2-Dioxygenase, domain 1"/>
    <property type="match status" value="1"/>
</dbReference>
<reference evidence="2 3" key="1">
    <citation type="submission" date="2020-01" db="EMBL/GenBank/DDBJ databases">
        <title>Sphingomonas sp. strain CSW-10.</title>
        <authorList>
            <person name="Chen W.-M."/>
        </authorList>
    </citation>
    <scope>NUCLEOTIDE SEQUENCE [LARGE SCALE GENOMIC DNA]</scope>
    <source>
        <strain evidence="2 3">CSW-10</strain>
    </source>
</reference>
<dbReference type="AlphaFoldDB" id="A0A6M4AQM2"/>